<keyword evidence="2" id="KW-1185">Reference proteome</keyword>
<reference evidence="1 2" key="1">
    <citation type="submission" date="2019-03" db="EMBL/GenBank/DDBJ databases">
        <authorList>
            <person name="Kim S.G."/>
            <person name="Park S.C."/>
        </authorList>
    </citation>
    <scope>NUCLEOTIDE SEQUENCE [LARGE SCALE GENOMIC DNA]</scope>
</reference>
<name>A0A4D6DWU8_9CAUD</name>
<evidence type="ECO:0000313" key="1">
    <source>
        <dbReference type="EMBL" id="QBZ70698.1"/>
    </source>
</evidence>
<gene>
    <name evidence="1" type="ORF">pETSU_117</name>
</gene>
<organism evidence="1 2">
    <name type="scientific">Edwardsiella phage pEt-SU</name>
    <dbReference type="NCBI Taxonomy" id="2562142"/>
    <lineage>
        <taxon>Viruses</taxon>
        <taxon>Duplodnaviria</taxon>
        <taxon>Heunggongvirae</taxon>
        <taxon>Uroviricota</taxon>
        <taxon>Caudoviricetes</taxon>
        <taxon>Chimalliviridae</taxon>
        <taxon>Petsuvirus</taxon>
        <taxon>Petsuvirus pEtSU</taxon>
    </lineage>
</organism>
<protein>
    <submittedName>
        <fullName evidence="1">Uncharacterized protein</fullName>
    </submittedName>
</protein>
<dbReference type="EMBL" id="MK689364">
    <property type="protein sequence ID" value="QBZ70698.1"/>
    <property type="molecule type" value="Genomic_DNA"/>
</dbReference>
<sequence>MKKTIDLTNVCRLRRNLNQAMSEMRTDDVLALTEELEKAAQLACYEITGLEHICVPTTWNEFLETLEERNSTETAIRGNERNVQSIGRLRSSAVEPAIVQYTGRKRHPMDTIIDPEVDTFLAEQHIIGATKYLSREVMISQLGMWQIQCNSLKLVAQALIFAKEIERLESMSDEVYDALDKKENPDVINAVVYLSKVHAKNARAADLKGVVQIDIPESEMPQDIYGKPADVQIGFSGITTKPGNGIPLLRDGCKNEKYHDKPLMGSYLTPPTQPQSTAQINAEKEMFQTFCTILSKEMADRLARDLEHLINITDDAEYAEAISQEVRRIRLFAEGRIKTLSDVNFAWVYHGE</sequence>
<evidence type="ECO:0000313" key="2">
    <source>
        <dbReference type="Proteomes" id="UP000297195"/>
    </source>
</evidence>
<proteinExistence type="predicted"/>
<dbReference type="Proteomes" id="UP000297195">
    <property type="component" value="Segment"/>
</dbReference>
<accession>A0A4D6DWU8</accession>